<dbReference type="CDD" id="cd07812">
    <property type="entry name" value="SRPBCC"/>
    <property type="match status" value="1"/>
</dbReference>
<organism evidence="1 2">
    <name type="scientific">Virgibacillus salarius</name>
    <dbReference type="NCBI Taxonomy" id="447199"/>
    <lineage>
        <taxon>Bacteria</taxon>
        <taxon>Bacillati</taxon>
        <taxon>Bacillota</taxon>
        <taxon>Bacilli</taxon>
        <taxon>Bacillales</taxon>
        <taxon>Bacillaceae</taxon>
        <taxon>Virgibacillus</taxon>
    </lineage>
</organism>
<evidence type="ECO:0000313" key="2">
    <source>
        <dbReference type="Proteomes" id="UP000675284"/>
    </source>
</evidence>
<dbReference type="AlphaFoldDB" id="A0A941DV70"/>
<sequence>MPSSICERKVDIPIEEIWDFVNDINNWASLVPGYQQHTMINAKQSIWICKGDIGFMEKSVRLSLSVTEWQNPNKIAFTLASTNNHVKGSGYFQAHKLAENQTKMTGSLSITAKGIAGSMINSCLRPFLSKVTADFTDNVIEHIQTRRSAVMQ</sequence>
<comment type="caution">
    <text evidence="1">The sequence shown here is derived from an EMBL/GenBank/DDBJ whole genome shotgun (WGS) entry which is preliminary data.</text>
</comment>
<dbReference type="Pfam" id="PF06240">
    <property type="entry name" value="COXG"/>
    <property type="match status" value="1"/>
</dbReference>
<evidence type="ECO:0000313" key="1">
    <source>
        <dbReference type="EMBL" id="MBR7796016.1"/>
    </source>
</evidence>
<protein>
    <submittedName>
        <fullName evidence="1">SRPBCC family protein</fullName>
    </submittedName>
</protein>
<reference evidence="1" key="1">
    <citation type="submission" date="2021-04" db="EMBL/GenBank/DDBJ databases">
        <title>Isolation and polyphasic classification of algal microorganism.</title>
        <authorList>
            <person name="Wang S."/>
        </authorList>
    </citation>
    <scope>NUCLEOTIDE SEQUENCE</scope>
    <source>
        <strain evidence="1">720a</strain>
    </source>
</reference>
<dbReference type="EMBL" id="JAGSOT010000019">
    <property type="protein sequence ID" value="MBR7796016.1"/>
    <property type="molecule type" value="Genomic_DNA"/>
</dbReference>
<name>A0A941DV70_9BACI</name>
<dbReference type="InterPro" id="IPR023393">
    <property type="entry name" value="START-like_dom_sf"/>
</dbReference>
<dbReference type="Gene3D" id="3.30.530.20">
    <property type="match status" value="1"/>
</dbReference>
<gene>
    <name evidence="1" type="ORF">KCX74_08155</name>
</gene>
<dbReference type="RefSeq" id="WP_166530232.1">
    <property type="nucleotide sequence ID" value="NZ_JAGSOT010000019.1"/>
</dbReference>
<accession>A0A941DV70</accession>
<dbReference type="Proteomes" id="UP000675284">
    <property type="component" value="Unassembled WGS sequence"/>
</dbReference>
<dbReference type="SUPFAM" id="SSF55961">
    <property type="entry name" value="Bet v1-like"/>
    <property type="match status" value="1"/>
</dbReference>
<keyword evidence="2" id="KW-1185">Reference proteome</keyword>
<dbReference type="InterPro" id="IPR010419">
    <property type="entry name" value="CO_DH_gsu"/>
</dbReference>
<proteinExistence type="predicted"/>